<dbReference type="EMBL" id="LNFO01004958">
    <property type="protein sequence ID" value="KUF79092.1"/>
    <property type="molecule type" value="Genomic_DNA"/>
</dbReference>
<dbReference type="EMBL" id="LNFP01000052">
    <property type="protein sequence ID" value="KUF98861.1"/>
    <property type="molecule type" value="Genomic_DNA"/>
</dbReference>
<dbReference type="OrthoDB" id="64243at2759"/>
<organism evidence="2 4">
    <name type="scientific">Phytophthora nicotianae</name>
    <name type="common">Potato buckeye rot agent</name>
    <name type="synonym">Phytophthora parasitica</name>
    <dbReference type="NCBI Taxonomy" id="4792"/>
    <lineage>
        <taxon>Eukaryota</taxon>
        <taxon>Sar</taxon>
        <taxon>Stramenopiles</taxon>
        <taxon>Oomycota</taxon>
        <taxon>Peronosporomycetes</taxon>
        <taxon>Peronosporales</taxon>
        <taxon>Peronosporaceae</taxon>
        <taxon>Phytophthora</taxon>
    </lineage>
</organism>
<reference evidence="4 5" key="1">
    <citation type="submission" date="2015-11" db="EMBL/GenBank/DDBJ databases">
        <title>Genomes and virulence difference between two physiological races of Phytophthora nicotianae.</title>
        <authorList>
            <person name="Liu H."/>
            <person name="Ma X."/>
            <person name="Yu H."/>
            <person name="Fang D."/>
            <person name="Li Y."/>
            <person name="Wang X."/>
            <person name="Wang W."/>
            <person name="Dong Y."/>
            <person name="Xiao B."/>
        </authorList>
    </citation>
    <scope>NUCLEOTIDE SEQUENCE [LARGE SCALE GENOMIC DNA]</scope>
    <source>
        <strain evidence="4">race 0</strain>
        <strain evidence="2">Race 0</strain>
        <strain evidence="5">race 1</strain>
        <strain evidence="3">Race 1</strain>
    </source>
</reference>
<dbReference type="Proteomes" id="UP000052943">
    <property type="component" value="Unassembled WGS sequence"/>
</dbReference>
<evidence type="ECO:0000313" key="4">
    <source>
        <dbReference type="Proteomes" id="UP000052943"/>
    </source>
</evidence>
<keyword evidence="1" id="KW-1133">Transmembrane helix</keyword>
<keyword evidence="1" id="KW-0472">Membrane</keyword>
<evidence type="ECO:0000256" key="1">
    <source>
        <dbReference type="SAM" id="Phobius"/>
    </source>
</evidence>
<evidence type="ECO:0000313" key="2">
    <source>
        <dbReference type="EMBL" id="KUF79092.1"/>
    </source>
</evidence>
<dbReference type="STRING" id="4790.A0A0W8C4W0"/>
<proteinExistence type="predicted"/>
<dbReference type="Proteomes" id="UP000054636">
    <property type="component" value="Unassembled WGS sequence"/>
</dbReference>
<evidence type="ECO:0000313" key="5">
    <source>
        <dbReference type="Proteomes" id="UP000054636"/>
    </source>
</evidence>
<dbReference type="AlphaFoldDB" id="A0A0W8C4W0"/>
<gene>
    <name evidence="2" type="ORF">AM587_10011983</name>
    <name evidence="3" type="ORF">AM588_10008451</name>
</gene>
<feature type="transmembrane region" description="Helical" evidence="1">
    <location>
        <begin position="495"/>
        <end position="517"/>
    </location>
</feature>
<keyword evidence="1" id="KW-0812">Transmembrane</keyword>
<sequence>MGAANVEYIRLLHRVVVFFIALWYVSISIQAFLASVSVLRGLETKDMGITVHESTLIVDYAGEGAITDSPLVQNVLKGSTTLRNDSIYLLTNSTHSFTSCTASDDFDTTVYGDTFMRFLYNSLQKHAVDDLAYISDLELIAPVVDCTFDLLVSSDESVTQLRMYFLTRQKSKITESVLVSALISTQDFQVVQQYQSGAALLVTVAPINDMQAADVNHSFAIAFNYPYESEPHFTSSELLTTDSENYWVFKNFPPPNSIDTVKEVRTAYRFGSYIDDSIAQSNIETVVWNLPKDPVSELRNWEWHSSASLRDSWAWTHSIHGIFAVIILFDLSVLFFVVYHRFRAGSFWVGDAFATISNSLLYRGVLIFASNHLNGYWTLTEFCLAIGNELGDRRSIHYRPELVHADLLTFFLNISSVLSYVFRERIDPVVAFAAFECSFTYRVELVDASATLRTIIVDFAETDYWSGLITVSPFLAKLSPMKFWTVHGIETDRKVVVICTVIAMFATMVWLVVYMCARKYFRRVQSKRGGKAKMYAAERKSMNSEVKQLTSFETATGSALSKRYGVISGYDNYLVQDNKIYASIDAVYGNGYLIANNKFLVATEDMLSLLVMKITRVRFTNIYVYSILEDGGVKQTAELVYPTTISWGDLAHLGVAKLA</sequence>
<accession>A0A0W8C4W0</accession>
<feature type="transmembrane region" description="Helical" evidence="1">
    <location>
        <begin position="319"/>
        <end position="339"/>
    </location>
</feature>
<name>A0A0W8C4W0_PHYNI</name>
<comment type="caution">
    <text evidence="2">The sequence shown here is derived from an EMBL/GenBank/DDBJ whole genome shotgun (WGS) entry which is preliminary data.</text>
</comment>
<feature type="transmembrane region" description="Helical" evidence="1">
    <location>
        <begin position="15"/>
        <end position="39"/>
    </location>
</feature>
<protein>
    <submittedName>
        <fullName evidence="3">Glycerol-3-phosphate dehydrogenase</fullName>
    </submittedName>
</protein>
<evidence type="ECO:0000313" key="3">
    <source>
        <dbReference type="EMBL" id="KUF98861.1"/>
    </source>
</evidence>